<evidence type="ECO:0008006" key="3">
    <source>
        <dbReference type="Google" id="ProtNLM"/>
    </source>
</evidence>
<dbReference type="RefSeq" id="WP_012854258.1">
    <property type="nucleotide sequence ID" value="NC_013510.1"/>
</dbReference>
<evidence type="ECO:0000313" key="2">
    <source>
        <dbReference type="Proteomes" id="UP000001918"/>
    </source>
</evidence>
<dbReference type="Proteomes" id="UP000001918">
    <property type="component" value="Chromosome"/>
</dbReference>
<accession>D1AE48</accession>
<reference evidence="1 2" key="1">
    <citation type="journal article" date="2011" name="Stand. Genomic Sci.">
        <title>Complete genome sequence of Thermomonospora curvata type strain (B9).</title>
        <authorList>
            <person name="Chertkov O."/>
            <person name="Sikorski J."/>
            <person name="Nolan M."/>
            <person name="Lapidus A."/>
            <person name="Lucas S."/>
            <person name="Del Rio T.G."/>
            <person name="Tice H."/>
            <person name="Cheng J.F."/>
            <person name="Goodwin L."/>
            <person name="Pitluck S."/>
            <person name="Liolios K."/>
            <person name="Ivanova N."/>
            <person name="Mavromatis K."/>
            <person name="Mikhailova N."/>
            <person name="Ovchinnikova G."/>
            <person name="Pati A."/>
            <person name="Chen A."/>
            <person name="Palaniappan K."/>
            <person name="Djao O.D."/>
            <person name="Land M."/>
            <person name="Hauser L."/>
            <person name="Chang Y.J."/>
            <person name="Jeffries C.D."/>
            <person name="Brettin T."/>
            <person name="Han C."/>
            <person name="Detter J.C."/>
            <person name="Rohde M."/>
            <person name="Goker M."/>
            <person name="Woyke T."/>
            <person name="Bristow J."/>
            <person name="Eisen J.A."/>
            <person name="Markowitz V."/>
            <person name="Hugenholtz P."/>
            <person name="Klenk H.P."/>
            <person name="Kyrpides N.C."/>
        </authorList>
    </citation>
    <scope>NUCLEOTIDE SEQUENCE [LARGE SCALE GENOMIC DNA]</scope>
    <source>
        <strain evidence="2">ATCC 19995 / DSM 43183 / JCM 3096 / KCTC 9072 / NBRC 15933 / NCIMB 10081 / Henssen B9</strain>
    </source>
</reference>
<name>D1AE48_THECD</name>
<dbReference type="AlphaFoldDB" id="D1AE48"/>
<sequence>MSTPLPRNVYFPADWWITLEEIAADLRVSTTEVTEWANRKLMPTPHVGPDGVSRLSRAEFDAWMASLKDSAGSDANMGGGDQ</sequence>
<dbReference type="EMBL" id="CP001738">
    <property type="protein sequence ID" value="ACY99474.1"/>
    <property type="molecule type" value="Genomic_DNA"/>
</dbReference>
<proteinExistence type="predicted"/>
<organism evidence="1 2">
    <name type="scientific">Thermomonospora curvata (strain ATCC 19995 / DSM 43183 / JCM 3096 / KCTC 9072 / NBRC 15933 / NCIMB 10081 / Henssen B9)</name>
    <dbReference type="NCBI Taxonomy" id="471852"/>
    <lineage>
        <taxon>Bacteria</taxon>
        <taxon>Bacillati</taxon>
        <taxon>Actinomycetota</taxon>
        <taxon>Actinomycetes</taxon>
        <taxon>Streptosporangiales</taxon>
        <taxon>Thermomonosporaceae</taxon>
        <taxon>Thermomonospora</taxon>
    </lineage>
</organism>
<dbReference type="HOGENOM" id="CLU_2557174_0_0_11"/>
<dbReference type="STRING" id="471852.Tcur_3945"/>
<gene>
    <name evidence="1" type="ordered locus">Tcur_3945</name>
</gene>
<evidence type="ECO:0000313" key="1">
    <source>
        <dbReference type="EMBL" id="ACY99474.1"/>
    </source>
</evidence>
<dbReference type="OrthoDB" id="4330189at2"/>
<keyword evidence="2" id="KW-1185">Reference proteome</keyword>
<protein>
    <recommendedName>
        <fullName evidence="3">Helix-turn-helix domain-containing protein</fullName>
    </recommendedName>
</protein>
<dbReference type="KEGG" id="tcu:Tcur_3945"/>